<dbReference type="GO" id="GO:0030975">
    <property type="term" value="F:thiamine binding"/>
    <property type="evidence" value="ECO:0007669"/>
    <property type="project" value="InterPro"/>
</dbReference>
<dbReference type="SMART" id="SM00983">
    <property type="entry name" value="TPK_B1_binding"/>
    <property type="match status" value="1"/>
</dbReference>
<dbReference type="Pfam" id="PF04263">
    <property type="entry name" value="TPK_catalytic"/>
    <property type="match status" value="1"/>
</dbReference>
<dbReference type="GO" id="GO:0004788">
    <property type="term" value="F:thiamine diphosphokinase activity"/>
    <property type="evidence" value="ECO:0007669"/>
    <property type="project" value="UniProtKB-UniRule"/>
</dbReference>
<evidence type="ECO:0000259" key="6">
    <source>
        <dbReference type="SMART" id="SM00983"/>
    </source>
</evidence>
<keyword evidence="3 7" id="KW-0418">Kinase</keyword>
<accession>A0A1M5TYJ2</accession>
<sequence length="224" mass="23570">MIVQTSETVTLVGAGLVTQTEIARSRALSGLVVAADGGAQHCLDADIMPDAVIGDMDSLALGQRSGLPAERIHTIDEQDTTDFDKALRNIAAPLIVGVGFAGARLDHQLAVFNVLVRHPDRRCIILSDTDIAFLCPPVLQLSLSAGTRVSLFPMGLVEGTSSGLKWPINGLTFTPDGRIGTSNEATGEVEIVMTGPKMLVILPKAELENVAGALLQTPAQWPAL</sequence>
<keyword evidence="4" id="KW-0067">ATP-binding</keyword>
<gene>
    <name evidence="7" type="ORF">SAMN04488044_2738</name>
</gene>
<dbReference type="InterPro" id="IPR053149">
    <property type="entry name" value="TPK"/>
</dbReference>
<dbReference type="SUPFAM" id="SSF63862">
    <property type="entry name" value="Thiamin pyrophosphokinase, substrate-binding domain"/>
    <property type="match status" value="1"/>
</dbReference>
<evidence type="ECO:0000256" key="3">
    <source>
        <dbReference type="ARBA" id="ARBA00022777"/>
    </source>
</evidence>
<name>A0A1M5TYJ2_9RHOB</name>
<dbReference type="CDD" id="cd07995">
    <property type="entry name" value="TPK"/>
    <property type="match status" value="1"/>
</dbReference>
<dbReference type="PANTHER" id="PTHR41299:SF1">
    <property type="entry name" value="THIAMINE PYROPHOSPHOKINASE"/>
    <property type="match status" value="1"/>
</dbReference>
<evidence type="ECO:0000313" key="8">
    <source>
        <dbReference type="Proteomes" id="UP000184211"/>
    </source>
</evidence>
<dbReference type="GO" id="GO:0009229">
    <property type="term" value="P:thiamine diphosphate biosynthetic process"/>
    <property type="evidence" value="ECO:0007669"/>
    <property type="project" value="InterPro"/>
</dbReference>
<dbReference type="GO" id="GO:0006772">
    <property type="term" value="P:thiamine metabolic process"/>
    <property type="evidence" value="ECO:0007669"/>
    <property type="project" value="UniProtKB-UniRule"/>
</dbReference>
<dbReference type="InterPro" id="IPR036759">
    <property type="entry name" value="TPK_catalytic_sf"/>
</dbReference>
<keyword evidence="1" id="KW-0808">Transferase</keyword>
<dbReference type="InterPro" id="IPR007371">
    <property type="entry name" value="TPK_catalytic"/>
</dbReference>
<dbReference type="EC" id="2.7.6.2" evidence="5"/>
<dbReference type="Proteomes" id="UP000184211">
    <property type="component" value="Unassembled WGS sequence"/>
</dbReference>
<dbReference type="AlphaFoldDB" id="A0A1M5TYJ2"/>
<evidence type="ECO:0000256" key="5">
    <source>
        <dbReference type="NCBIfam" id="TIGR01378"/>
    </source>
</evidence>
<dbReference type="GO" id="GO:0016301">
    <property type="term" value="F:kinase activity"/>
    <property type="evidence" value="ECO:0007669"/>
    <property type="project" value="UniProtKB-KW"/>
</dbReference>
<dbReference type="EMBL" id="FQWM01000006">
    <property type="protein sequence ID" value="SHH55748.1"/>
    <property type="molecule type" value="Genomic_DNA"/>
</dbReference>
<proteinExistence type="predicted"/>
<dbReference type="NCBIfam" id="TIGR01378">
    <property type="entry name" value="thi_PPkinase"/>
    <property type="match status" value="1"/>
</dbReference>
<dbReference type="Pfam" id="PF04265">
    <property type="entry name" value="TPK_B1_binding"/>
    <property type="match status" value="1"/>
</dbReference>
<evidence type="ECO:0000256" key="2">
    <source>
        <dbReference type="ARBA" id="ARBA00022741"/>
    </source>
</evidence>
<evidence type="ECO:0000256" key="4">
    <source>
        <dbReference type="ARBA" id="ARBA00022840"/>
    </source>
</evidence>
<reference evidence="8" key="1">
    <citation type="submission" date="2016-11" db="EMBL/GenBank/DDBJ databases">
        <authorList>
            <person name="Varghese N."/>
            <person name="Submissions S."/>
        </authorList>
    </citation>
    <scope>NUCLEOTIDE SEQUENCE [LARGE SCALE GENOMIC DNA]</scope>
    <source>
        <strain evidence="8">DSM 28223</strain>
    </source>
</reference>
<dbReference type="RefSeq" id="WP_072793592.1">
    <property type="nucleotide sequence ID" value="NZ_FQWM01000006.1"/>
</dbReference>
<dbReference type="InterPro" id="IPR007373">
    <property type="entry name" value="Thiamin_PyroPKinase_B1-bd"/>
</dbReference>
<feature type="domain" description="Thiamin pyrophosphokinase thiamin-binding" evidence="6">
    <location>
        <begin position="127"/>
        <end position="200"/>
    </location>
</feature>
<dbReference type="STRING" id="870908.SAMN04488044_2738"/>
<dbReference type="PANTHER" id="PTHR41299">
    <property type="entry name" value="THIAMINE PYROPHOSPHOKINASE"/>
    <property type="match status" value="1"/>
</dbReference>
<dbReference type="Gene3D" id="3.40.50.10240">
    <property type="entry name" value="Thiamin pyrophosphokinase, catalytic domain"/>
    <property type="match status" value="1"/>
</dbReference>
<dbReference type="SUPFAM" id="SSF63999">
    <property type="entry name" value="Thiamin pyrophosphokinase, catalytic domain"/>
    <property type="match status" value="1"/>
</dbReference>
<evidence type="ECO:0000256" key="1">
    <source>
        <dbReference type="ARBA" id="ARBA00022679"/>
    </source>
</evidence>
<dbReference type="GO" id="GO:0005524">
    <property type="term" value="F:ATP binding"/>
    <property type="evidence" value="ECO:0007669"/>
    <property type="project" value="UniProtKB-KW"/>
</dbReference>
<organism evidence="7 8">
    <name type="scientific">Cognatishimia maritima</name>
    <dbReference type="NCBI Taxonomy" id="870908"/>
    <lineage>
        <taxon>Bacteria</taxon>
        <taxon>Pseudomonadati</taxon>
        <taxon>Pseudomonadota</taxon>
        <taxon>Alphaproteobacteria</taxon>
        <taxon>Rhodobacterales</taxon>
        <taxon>Paracoccaceae</taxon>
        <taxon>Cognatishimia</taxon>
    </lineage>
</organism>
<keyword evidence="8" id="KW-1185">Reference proteome</keyword>
<protein>
    <recommendedName>
        <fullName evidence="5">Thiamine diphosphokinase</fullName>
        <ecNumber evidence="5">2.7.6.2</ecNumber>
    </recommendedName>
</protein>
<dbReference type="InterPro" id="IPR036371">
    <property type="entry name" value="TPK_B1-bd_sf"/>
</dbReference>
<keyword evidence="2" id="KW-0547">Nucleotide-binding</keyword>
<evidence type="ECO:0000313" key="7">
    <source>
        <dbReference type="EMBL" id="SHH55748.1"/>
    </source>
</evidence>
<dbReference type="InterPro" id="IPR006282">
    <property type="entry name" value="Thi_PPkinase"/>
</dbReference>